<protein>
    <submittedName>
        <fullName evidence="1">Unannotated protein</fullName>
    </submittedName>
</protein>
<accession>A0A6J6BKI9</accession>
<reference evidence="1" key="1">
    <citation type="submission" date="2020-05" db="EMBL/GenBank/DDBJ databases">
        <authorList>
            <person name="Chiriac C."/>
            <person name="Salcher M."/>
            <person name="Ghai R."/>
            <person name="Kavagutti S V."/>
        </authorList>
    </citation>
    <scope>NUCLEOTIDE SEQUENCE</scope>
</reference>
<evidence type="ECO:0000313" key="1">
    <source>
        <dbReference type="EMBL" id="CAB4539285.1"/>
    </source>
</evidence>
<name>A0A6J6BKI9_9ZZZZ</name>
<dbReference type="EMBL" id="CAEZSR010000003">
    <property type="protein sequence ID" value="CAB4539285.1"/>
    <property type="molecule type" value="Genomic_DNA"/>
</dbReference>
<proteinExistence type="predicted"/>
<gene>
    <name evidence="1" type="ORF">UFOPK1493_00173</name>
</gene>
<organism evidence="1">
    <name type="scientific">freshwater metagenome</name>
    <dbReference type="NCBI Taxonomy" id="449393"/>
    <lineage>
        <taxon>unclassified sequences</taxon>
        <taxon>metagenomes</taxon>
        <taxon>ecological metagenomes</taxon>
    </lineage>
</organism>
<dbReference type="AlphaFoldDB" id="A0A6J6BKI9"/>
<dbReference type="PROSITE" id="PS51257">
    <property type="entry name" value="PROKAR_LIPOPROTEIN"/>
    <property type="match status" value="1"/>
</dbReference>
<sequence>MKKTLTAAIASLALLTAACGGDDGGGDQSKVADEMLEMADAEGIALEEDCVREVAAKLSDDDAAALLKSLGTDEEPDISADADALAEEMFGCIETDALVDQMMEQIGNQPGMDQDCVREVLDGLSTDDLSEIANSSGDMSSDVMGDLMNDIIPCMSAGG</sequence>